<name>A0AAV4PGV5_9ARAC</name>
<organism evidence="2 3">
    <name type="scientific">Caerostris darwini</name>
    <dbReference type="NCBI Taxonomy" id="1538125"/>
    <lineage>
        <taxon>Eukaryota</taxon>
        <taxon>Metazoa</taxon>
        <taxon>Ecdysozoa</taxon>
        <taxon>Arthropoda</taxon>
        <taxon>Chelicerata</taxon>
        <taxon>Arachnida</taxon>
        <taxon>Araneae</taxon>
        <taxon>Araneomorphae</taxon>
        <taxon>Entelegynae</taxon>
        <taxon>Araneoidea</taxon>
        <taxon>Araneidae</taxon>
        <taxon>Caerostris</taxon>
    </lineage>
</organism>
<keyword evidence="3" id="KW-1185">Reference proteome</keyword>
<evidence type="ECO:0000313" key="2">
    <source>
        <dbReference type="EMBL" id="GIX94347.1"/>
    </source>
</evidence>
<protein>
    <submittedName>
        <fullName evidence="2">Uncharacterized protein</fullName>
    </submittedName>
</protein>
<dbReference type="AlphaFoldDB" id="A0AAV4PGV5"/>
<evidence type="ECO:0000256" key="1">
    <source>
        <dbReference type="SAM" id="MobiDB-lite"/>
    </source>
</evidence>
<reference evidence="2 3" key="1">
    <citation type="submission" date="2021-06" db="EMBL/GenBank/DDBJ databases">
        <title>Caerostris darwini draft genome.</title>
        <authorList>
            <person name="Kono N."/>
            <person name="Arakawa K."/>
        </authorList>
    </citation>
    <scope>NUCLEOTIDE SEQUENCE [LARGE SCALE GENOMIC DNA]</scope>
</reference>
<dbReference type="Proteomes" id="UP001054837">
    <property type="component" value="Unassembled WGS sequence"/>
</dbReference>
<gene>
    <name evidence="2" type="ORF">CDAR_561801</name>
</gene>
<sequence length="180" mass="20801">MAETTFVTGLIALVDFAKDIEKIFAKDKNMVKTTKEAARIKFLELDEIFAKQEQEIVNLKAQLEISKSSANTQEQSENIFLKGKLNESRRLLREAQQEIATLKENTKHKDSSTQNPQDAKEKEKEQQISFLKGQLEESRYMYNELMKENTTYFKDALNKTSNKIAKLPSQKSYEARTNQP</sequence>
<proteinExistence type="predicted"/>
<evidence type="ECO:0000313" key="3">
    <source>
        <dbReference type="Proteomes" id="UP001054837"/>
    </source>
</evidence>
<accession>A0AAV4PGV5</accession>
<dbReference type="EMBL" id="BPLQ01002605">
    <property type="protein sequence ID" value="GIX94347.1"/>
    <property type="molecule type" value="Genomic_DNA"/>
</dbReference>
<comment type="caution">
    <text evidence="2">The sequence shown here is derived from an EMBL/GenBank/DDBJ whole genome shotgun (WGS) entry which is preliminary data.</text>
</comment>
<feature type="region of interest" description="Disordered" evidence="1">
    <location>
        <begin position="96"/>
        <end position="127"/>
    </location>
</feature>